<evidence type="ECO:0000256" key="2">
    <source>
        <dbReference type="ARBA" id="ARBA00006390"/>
    </source>
</evidence>
<evidence type="ECO:0000256" key="6">
    <source>
        <dbReference type="ARBA" id="ARBA00023139"/>
    </source>
</evidence>
<dbReference type="GO" id="GO:0005768">
    <property type="term" value="C:endosome"/>
    <property type="evidence" value="ECO:0007669"/>
    <property type="project" value="Ensembl"/>
</dbReference>
<feature type="compositionally biased region" description="Acidic residues" evidence="8">
    <location>
        <begin position="612"/>
        <end position="625"/>
    </location>
</feature>
<protein>
    <submittedName>
        <fullName evidence="9">Raftlin, lipid raft linker 1</fullName>
    </submittedName>
</protein>
<dbReference type="Pfam" id="PF15250">
    <property type="entry name" value="Raftlin"/>
    <property type="match status" value="1"/>
</dbReference>
<keyword evidence="5" id="KW-0472">Membrane</keyword>
<keyword evidence="10" id="KW-1185">Reference proteome</keyword>
<reference evidence="9" key="3">
    <citation type="submission" date="2025-09" db="UniProtKB">
        <authorList>
            <consortium name="Ensembl"/>
        </authorList>
    </citation>
    <scope>IDENTIFICATION</scope>
</reference>
<dbReference type="GO" id="GO:0043330">
    <property type="term" value="P:response to exogenous dsRNA"/>
    <property type="evidence" value="ECO:0007669"/>
    <property type="project" value="Ensembl"/>
</dbReference>
<dbReference type="GO" id="GO:0001765">
    <property type="term" value="P:membrane raft assembly"/>
    <property type="evidence" value="ECO:0007669"/>
    <property type="project" value="Ensembl"/>
</dbReference>
<keyword evidence="7" id="KW-0449">Lipoprotein</keyword>
<dbReference type="InterPro" id="IPR028169">
    <property type="entry name" value="Raftlin"/>
</dbReference>
<dbReference type="GO" id="GO:0045121">
    <property type="term" value="C:membrane raft"/>
    <property type="evidence" value="ECO:0007669"/>
    <property type="project" value="Ensembl"/>
</dbReference>
<name>A0A8I3WKS5_CALJA</name>
<feature type="region of interest" description="Disordered" evidence="8">
    <location>
        <begin position="171"/>
        <end position="284"/>
    </location>
</feature>
<dbReference type="GO" id="GO:0033227">
    <property type="term" value="P:dsRNA transport"/>
    <property type="evidence" value="ECO:0007669"/>
    <property type="project" value="Ensembl"/>
</dbReference>
<evidence type="ECO:0000256" key="1">
    <source>
        <dbReference type="ARBA" id="ARBA00004193"/>
    </source>
</evidence>
<dbReference type="Ensembl" id="ENSCJAT00000119896.1">
    <property type="protein sequence ID" value="ENSCJAP00000091860.1"/>
    <property type="gene ID" value="ENSCJAG00000003585.5"/>
</dbReference>
<dbReference type="OMA" id="CPEDHAS"/>
<feature type="region of interest" description="Disordered" evidence="8">
    <location>
        <begin position="582"/>
        <end position="625"/>
    </location>
</feature>
<feature type="compositionally biased region" description="Basic and acidic residues" evidence="8">
    <location>
        <begin position="514"/>
        <end position="532"/>
    </location>
</feature>
<evidence type="ECO:0000256" key="3">
    <source>
        <dbReference type="ARBA" id="ARBA00022475"/>
    </source>
</evidence>
<keyword evidence="4" id="KW-0519">Myristate</keyword>
<organism evidence="9 10">
    <name type="scientific">Callithrix jacchus</name>
    <name type="common">White-tufted-ear marmoset</name>
    <name type="synonym">Simia Jacchus</name>
    <dbReference type="NCBI Taxonomy" id="9483"/>
    <lineage>
        <taxon>Eukaryota</taxon>
        <taxon>Metazoa</taxon>
        <taxon>Chordata</taxon>
        <taxon>Craniata</taxon>
        <taxon>Vertebrata</taxon>
        <taxon>Euteleostomi</taxon>
        <taxon>Mammalia</taxon>
        <taxon>Eutheria</taxon>
        <taxon>Euarchontoglires</taxon>
        <taxon>Primates</taxon>
        <taxon>Haplorrhini</taxon>
        <taxon>Platyrrhini</taxon>
        <taxon>Cebidae</taxon>
        <taxon>Callitrichinae</taxon>
        <taxon>Callithrix</taxon>
        <taxon>Callithrix</taxon>
    </lineage>
</organism>
<comment type="similarity">
    <text evidence="2">Belongs to the raftlin family.</text>
</comment>
<dbReference type="Proteomes" id="UP000008225">
    <property type="component" value="Chromosome 17"/>
</dbReference>
<feature type="region of interest" description="Disordered" evidence="8">
    <location>
        <begin position="496"/>
        <end position="555"/>
    </location>
</feature>
<evidence type="ECO:0000256" key="4">
    <source>
        <dbReference type="ARBA" id="ARBA00022707"/>
    </source>
</evidence>
<dbReference type="PANTHER" id="PTHR17601:SF3">
    <property type="entry name" value="RAFTLIN"/>
    <property type="match status" value="1"/>
</dbReference>
<proteinExistence type="inferred from homology"/>
<dbReference type="GO" id="GO:0050853">
    <property type="term" value="P:B cell receptor signaling pathway"/>
    <property type="evidence" value="ECO:0007669"/>
    <property type="project" value="Ensembl"/>
</dbReference>
<keyword evidence="3" id="KW-1003">Cell membrane</keyword>
<dbReference type="GeneTree" id="ENSGT00530000063609"/>
<feature type="compositionally biased region" description="Acidic residues" evidence="8">
    <location>
        <begin position="261"/>
        <end position="270"/>
    </location>
</feature>
<dbReference type="GO" id="GO:0032991">
    <property type="term" value="C:protein-containing complex"/>
    <property type="evidence" value="ECO:0007669"/>
    <property type="project" value="Ensembl"/>
</dbReference>
<comment type="subcellular location">
    <subcellularLocation>
        <location evidence="1">Cell membrane</location>
        <topology evidence="1">Lipid-anchor</topology>
    </subcellularLocation>
</comment>
<evidence type="ECO:0000256" key="8">
    <source>
        <dbReference type="SAM" id="MobiDB-lite"/>
    </source>
</evidence>
<gene>
    <name evidence="9" type="primary">RFTN1</name>
</gene>
<dbReference type="GO" id="GO:0040010">
    <property type="term" value="P:positive regulation of growth rate"/>
    <property type="evidence" value="ECO:0007669"/>
    <property type="project" value="Ensembl"/>
</dbReference>
<accession>A0A8I3WKS5</accession>
<evidence type="ECO:0000313" key="9">
    <source>
        <dbReference type="Ensembl" id="ENSCJAP00000091860.1"/>
    </source>
</evidence>
<dbReference type="AlphaFoldDB" id="A0A8I3WKS5"/>
<dbReference type="GO" id="GO:0034138">
    <property type="term" value="P:toll-like receptor 3 signaling pathway"/>
    <property type="evidence" value="ECO:0007669"/>
    <property type="project" value="Ensembl"/>
</dbReference>
<feature type="compositionally biased region" description="Basic residues" evidence="8">
    <location>
        <begin position="504"/>
        <end position="513"/>
    </location>
</feature>
<reference evidence="9 10" key="1">
    <citation type="submission" date="2009-03" db="EMBL/GenBank/DDBJ databases">
        <authorList>
            <person name="Warren W."/>
            <person name="Ye L."/>
            <person name="Minx P."/>
            <person name="Worley K."/>
            <person name="Gibbs R."/>
            <person name="Wilson R.K."/>
        </authorList>
    </citation>
    <scope>NUCLEOTIDE SEQUENCE [LARGE SCALE GENOMIC DNA]</scope>
</reference>
<dbReference type="GO" id="GO:0003725">
    <property type="term" value="F:double-stranded RNA binding"/>
    <property type="evidence" value="ECO:0007669"/>
    <property type="project" value="Ensembl"/>
</dbReference>
<dbReference type="GO" id="GO:0005886">
    <property type="term" value="C:plasma membrane"/>
    <property type="evidence" value="ECO:0007669"/>
    <property type="project" value="UniProtKB-SubCell"/>
</dbReference>
<evidence type="ECO:0000313" key="10">
    <source>
        <dbReference type="Proteomes" id="UP000008225"/>
    </source>
</evidence>
<evidence type="ECO:0000256" key="5">
    <source>
        <dbReference type="ARBA" id="ARBA00023136"/>
    </source>
</evidence>
<evidence type="ECO:0000256" key="7">
    <source>
        <dbReference type="ARBA" id="ARBA00023288"/>
    </source>
</evidence>
<keyword evidence="6" id="KW-0564">Palmitate</keyword>
<reference evidence="9" key="2">
    <citation type="submission" date="2025-08" db="UniProtKB">
        <authorList>
            <consortium name="Ensembl"/>
        </authorList>
    </citation>
    <scope>IDENTIFICATION</scope>
</reference>
<feature type="compositionally biased region" description="Basic and acidic residues" evidence="8">
    <location>
        <begin position="185"/>
        <end position="206"/>
    </location>
</feature>
<sequence>MGCGLNKLEKRDEKRPGNIYSTLKRPQVETKIDVSYEYRFLEFTTLSAAELPGSSAVRLASLRDLPTQLLELYQQGFSLAALHPFVQPTHEREKTPLEHIFRAILIKKSDRSQKTDLHNEGYILELDCCSSLEHLTDQKLLPEFIKKIQEAASQGLKFVGVIPQYHSPVSLAGSSAPVSTANSTEDARDVKNARGDHASLENEKPGAGDMCGAPAGRNQSPEPSSGPRGEVPITEQPSLPSGEGDGGEISPQGVSKTLDGLDSDPLEVQEEPLSGRGLGERNLGSDCSDRTLQWILHAEAGAGRPSPSLRAPHSRQALVAPAEMEIFALFNKPKSHQKCQQYYPVTIPLRVSKNGQTVSGLDANWLEHMSDHFRKGGMLVNAVFYLGMENDSLQGLTDGVFIFEAVSTEDSKTIQGYDAIVVEQWTVLEGVEVQTDYVPLVNSLAAYGWQLTCVLPTPVVKTTREGSVSTKQIVFLQRPCLPQKIKKKESKFQWRFSREEMHNRQMRKSKGKLSARDKQQAEENEKNLEDQSSKAGDMGNCVSGQQQEGGVSEKMKGLVQENKGEQLTPDGRLCGVGVEGEAVQNGPAGHSRAPVGGCTGRSDPGKDVRDGDTEEVGELGMAEEN</sequence>
<feature type="compositionally biased region" description="Polar residues" evidence="8">
    <location>
        <begin position="172"/>
        <end position="184"/>
    </location>
</feature>
<dbReference type="PANTHER" id="PTHR17601">
    <property type="entry name" value="RAFTLIN-RELATED"/>
    <property type="match status" value="1"/>
</dbReference>